<dbReference type="InterPro" id="IPR036508">
    <property type="entry name" value="Chitin-bd_dom_sf"/>
</dbReference>
<keyword evidence="9" id="KW-1185">Reference proteome</keyword>
<keyword evidence="1" id="KW-0147">Chitin-binding</keyword>
<accession>A0A1X2HJB8</accession>
<comment type="caution">
    <text evidence="8">The sequence shown here is derived from an EMBL/GenBank/DDBJ whole genome shotgun (WGS) entry which is preliminary data.</text>
</comment>
<dbReference type="AlphaFoldDB" id="A0A1X2HJB8"/>
<reference evidence="8 9" key="1">
    <citation type="submission" date="2016-07" db="EMBL/GenBank/DDBJ databases">
        <title>Pervasive Adenine N6-methylation of Active Genes in Fungi.</title>
        <authorList>
            <consortium name="DOE Joint Genome Institute"/>
            <person name="Mondo S.J."/>
            <person name="Dannebaum R.O."/>
            <person name="Kuo R.C."/>
            <person name="Labutti K."/>
            <person name="Haridas S."/>
            <person name="Kuo A."/>
            <person name="Salamov A."/>
            <person name="Ahrendt S.R."/>
            <person name="Lipzen A."/>
            <person name="Sullivan W."/>
            <person name="Andreopoulos W.B."/>
            <person name="Clum A."/>
            <person name="Lindquist E."/>
            <person name="Daum C."/>
            <person name="Ramamoorthy G.K."/>
            <person name="Gryganskyi A."/>
            <person name="Culley D."/>
            <person name="Magnuson J.K."/>
            <person name="James T.Y."/>
            <person name="O'Malley M.A."/>
            <person name="Stajich J.E."/>
            <person name="Spatafora J.W."/>
            <person name="Visel A."/>
            <person name="Grigoriev I.V."/>
        </authorList>
    </citation>
    <scope>NUCLEOTIDE SEQUENCE [LARGE SCALE GENOMIC DNA]</scope>
    <source>
        <strain evidence="8 9">NRRL 2496</strain>
    </source>
</reference>
<name>A0A1X2HJB8_SYNRA</name>
<feature type="domain" description="Chitin-binding type-2" evidence="7">
    <location>
        <begin position="29"/>
        <end position="94"/>
    </location>
</feature>
<dbReference type="OrthoDB" id="6020543at2759"/>
<dbReference type="Proteomes" id="UP000242180">
    <property type="component" value="Unassembled WGS sequence"/>
</dbReference>
<evidence type="ECO:0000256" key="4">
    <source>
        <dbReference type="ARBA" id="ARBA00023157"/>
    </source>
</evidence>
<keyword evidence="3" id="KW-0677">Repeat</keyword>
<proteinExistence type="predicted"/>
<keyword evidence="2 6" id="KW-0732">Signal</keyword>
<feature type="signal peptide" evidence="6">
    <location>
        <begin position="1"/>
        <end position="21"/>
    </location>
</feature>
<evidence type="ECO:0000313" key="8">
    <source>
        <dbReference type="EMBL" id="ORY99205.1"/>
    </source>
</evidence>
<evidence type="ECO:0000259" key="7">
    <source>
        <dbReference type="PROSITE" id="PS50940"/>
    </source>
</evidence>
<dbReference type="SMART" id="SM00494">
    <property type="entry name" value="ChtBD2"/>
    <property type="match status" value="1"/>
</dbReference>
<keyword evidence="5" id="KW-0325">Glycoprotein</keyword>
<dbReference type="GO" id="GO:0005576">
    <property type="term" value="C:extracellular region"/>
    <property type="evidence" value="ECO:0007669"/>
    <property type="project" value="InterPro"/>
</dbReference>
<protein>
    <recommendedName>
        <fullName evidence="7">Chitin-binding type-2 domain-containing protein</fullName>
    </recommendedName>
</protein>
<dbReference type="PANTHER" id="PTHR23301">
    <property type="entry name" value="CHITIN BINDING PERITROPHIN-A"/>
    <property type="match status" value="1"/>
</dbReference>
<dbReference type="PROSITE" id="PS50940">
    <property type="entry name" value="CHIT_BIND_II"/>
    <property type="match status" value="1"/>
</dbReference>
<evidence type="ECO:0000256" key="3">
    <source>
        <dbReference type="ARBA" id="ARBA00022737"/>
    </source>
</evidence>
<dbReference type="EMBL" id="MCGN01000003">
    <property type="protein sequence ID" value="ORY99205.1"/>
    <property type="molecule type" value="Genomic_DNA"/>
</dbReference>
<gene>
    <name evidence="8" type="ORF">BCR43DRAFT_488891</name>
</gene>
<dbReference type="Pfam" id="PF01607">
    <property type="entry name" value="CBM_14"/>
    <property type="match status" value="1"/>
</dbReference>
<dbReference type="InterPro" id="IPR002557">
    <property type="entry name" value="Chitin-bd_dom"/>
</dbReference>
<evidence type="ECO:0000256" key="2">
    <source>
        <dbReference type="ARBA" id="ARBA00022729"/>
    </source>
</evidence>
<dbReference type="PANTHER" id="PTHR23301:SF0">
    <property type="entry name" value="CHITIN-BINDING TYPE-2 DOMAIN-CONTAINING PROTEIN-RELATED"/>
    <property type="match status" value="1"/>
</dbReference>
<feature type="chain" id="PRO_5012733267" description="Chitin-binding type-2 domain-containing protein" evidence="6">
    <location>
        <begin position="22"/>
        <end position="94"/>
    </location>
</feature>
<dbReference type="SUPFAM" id="SSF57625">
    <property type="entry name" value="Invertebrate chitin-binding proteins"/>
    <property type="match status" value="1"/>
</dbReference>
<evidence type="ECO:0000313" key="9">
    <source>
        <dbReference type="Proteomes" id="UP000242180"/>
    </source>
</evidence>
<evidence type="ECO:0000256" key="5">
    <source>
        <dbReference type="ARBA" id="ARBA00023180"/>
    </source>
</evidence>
<organism evidence="8 9">
    <name type="scientific">Syncephalastrum racemosum</name>
    <name type="common">Filamentous fungus</name>
    <dbReference type="NCBI Taxonomy" id="13706"/>
    <lineage>
        <taxon>Eukaryota</taxon>
        <taxon>Fungi</taxon>
        <taxon>Fungi incertae sedis</taxon>
        <taxon>Mucoromycota</taxon>
        <taxon>Mucoromycotina</taxon>
        <taxon>Mucoromycetes</taxon>
        <taxon>Mucorales</taxon>
        <taxon>Syncephalastraceae</taxon>
        <taxon>Syncephalastrum</taxon>
    </lineage>
</organism>
<evidence type="ECO:0000256" key="6">
    <source>
        <dbReference type="SAM" id="SignalP"/>
    </source>
</evidence>
<evidence type="ECO:0000256" key="1">
    <source>
        <dbReference type="ARBA" id="ARBA00022669"/>
    </source>
</evidence>
<keyword evidence="4" id="KW-1015">Disulfide bond</keyword>
<dbReference type="Gene3D" id="2.170.140.10">
    <property type="entry name" value="Chitin binding domain"/>
    <property type="match status" value="1"/>
</dbReference>
<dbReference type="GO" id="GO:0008061">
    <property type="term" value="F:chitin binding"/>
    <property type="evidence" value="ECO:0007669"/>
    <property type="project" value="UniProtKB-KW"/>
</dbReference>
<dbReference type="InterPro" id="IPR051940">
    <property type="entry name" value="Chitin_bind-dev_reg"/>
</dbReference>
<dbReference type="InParanoid" id="A0A1X2HJB8"/>
<sequence length="94" mass="10201">MLFSLHYYFALYSIALRLTGADLVSDEVAAVCKNAPLPEGDSRPIYLPLPGSCGGFVECDVGGRDHAVHECPGGLTFNENLQMCDWPDNSDCYA</sequence>